<gene>
    <name evidence="2" type="ORF">APLA_LOCUS4690</name>
</gene>
<accession>A0A8S0ZE72</accession>
<dbReference type="OrthoDB" id="7570424at2759"/>
<organism evidence="2 3">
    <name type="scientific">Arctia plantaginis</name>
    <name type="common">Wood tiger moth</name>
    <name type="synonym">Phalaena plantaginis</name>
    <dbReference type="NCBI Taxonomy" id="874455"/>
    <lineage>
        <taxon>Eukaryota</taxon>
        <taxon>Metazoa</taxon>
        <taxon>Ecdysozoa</taxon>
        <taxon>Arthropoda</taxon>
        <taxon>Hexapoda</taxon>
        <taxon>Insecta</taxon>
        <taxon>Pterygota</taxon>
        <taxon>Neoptera</taxon>
        <taxon>Endopterygota</taxon>
        <taxon>Lepidoptera</taxon>
        <taxon>Glossata</taxon>
        <taxon>Ditrysia</taxon>
        <taxon>Noctuoidea</taxon>
        <taxon>Erebidae</taxon>
        <taxon>Arctiinae</taxon>
        <taxon>Arctia</taxon>
    </lineage>
</organism>
<proteinExistence type="predicted"/>
<dbReference type="EMBL" id="CADEBD010000288">
    <property type="protein sequence ID" value="CAB3230668.1"/>
    <property type="molecule type" value="Genomic_DNA"/>
</dbReference>
<evidence type="ECO:0000313" key="3">
    <source>
        <dbReference type="Proteomes" id="UP000494256"/>
    </source>
</evidence>
<protein>
    <submittedName>
        <fullName evidence="2">Uncharacterized protein</fullName>
    </submittedName>
</protein>
<name>A0A8S0ZE72_ARCPL</name>
<comment type="caution">
    <text evidence="2">The sequence shown here is derived from an EMBL/GenBank/DDBJ whole genome shotgun (WGS) entry which is preliminary data.</text>
</comment>
<feature type="region of interest" description="Disordered" evidence="1">
    <location>
        <begin position="9"/>
        <end position="33"/>
    </location>
</feature>
<dbReference type="AlphaFoldDB" id="A0A8S0ZE72"/>
<reference evidence="2 3" key="1">
    <citation type="submission" date="2020-04" db="EMBL/GenBank/DDBJ databases">
        <authorList>
            <person name="Wallbank WR R."/>
            <person name="Pardo Diaz C."/>
            <person name="Kozak K."/>
            <person name="Martin S."/>
            <person name="Jiggins C."/>
            <person name="Moest M."/>
            <person name="Warren A I."/>
            <person name="Byers J.R.P. K."/>
            <person name="Montejo-Kovacevich G."/>
            <person name="Yen C E."/>
        </authorList>
    </citation>
    <scope>NUCLEOTIDE SEQUENCE [LARGE SCALE GENOMIC DNA]</scope>
</reference>
<evidence type="ECO:0000256" key="1">
    <source>
        <dbReference type="SAM" id="MobiDB-lite"/>
    </source>
</evidence>
<sequence>MLSFLKYTKPFKTSTVPSNVPRASDDTASKQDTAPLLTSVVEKNNVTTESTTVTESNNGTDKSLTTIVLTTITHNISENDIYVSGNKKNTTISKYWNKNYTTLAFN</sequence>
<dbReference type="Proteomes" id="UP000494256">
    <property type="component" value="Unassembled WGS sequence"/>
</dbReference>
<evidence type="ECO:0000313" key="2">
    <source>
        <dbReference type="EMBL" id="CAB3230668.1"/>
    </source>
</evidence>